<comment type="caution">
    <text evidence="3">The sequence shown here is derived from an EMBL/GenBank/DDBJ whole genome shotgun (WGS) entry which is preliminary data.</text>
</comment>
<feature type="compositionally biased region" description="Basic and acidic residues" evidence="1">
    <location>
        <begin position="10"/>
        <end position="25"/>
    </location>
</feature>
<organism evidence="3 4">
    <name type="scientific">Euplotes crassus</name>
    <dbReference type="NCBI Taxonomy" id="5936"/>
    <lineage>
        <taxon>Eukaryota</taxon>
        <taxon>Sar</taxon>
        <taxon>Alveolata</taxon>
        <taxon>Ciliophora</taxon>
        <taxon>Intramacronucleata</taxon>
        <taxon>Spirotrichea</taxon>
        <taxon>Hypotrichia</taxon>
        <taxon>Euplotida</taxon>
        <taxon>Euplotidae</taxon>
        <taxon>Moneuplotes</taxon>
    </lineage>
</organism>
<evidence type="ECO:0000313" key="3">
    <source>
        <dbReference type="EMBL" id="CAI2378201.1"/>
    </source>
</evidence>
<feature type="domain" description="Ubiquitin-like" evidence="2">
    <location>
        <begin position="160"/>
        <end position="233"/>
    </location>
</feature>
<dbReference type="InterPro" id="IPR032752">
    <property type="entry name" value="DC-UbP/UBTD2_N"/>
</dbReference>
<protein>
    <recommendedName>
        <fullName evidence="2">Ubiquitin-like domain-containing protein</fullName>
    </recommendedName>
</protein>
<sequence>MGCTNGTAGEDSRRRNGDGPIIRRPDRSTIEVVLENKEIEYVLKDEETGSGVKKTPAYECKKSKEELIRWREEFWETRTTGNPEVWMVIRQAVESSPEDAAAILKAADVSTYTGSMILCMDRDKVPYRIPICVINEPVRFRPTKEEELASREKPPEVEFKAIKVRTIGKDDREYDLSSYMTVQELLDQYMEDMEFTDHKGLLIYDGRVMKNEFCLYAFRLADEMVIQAMIIKE</sequence>
<dbReference type="InterPro" id="IPR039869">
    <property type="entry name" value="UBTD1/2"/>
</dbReference>
<feature type="region of interest" description="Disordered" evidence="1">
    <location>
        <begin position="1"/>
        <end position="25"/>
    </location>
</feature>
<dbReference type="Gene3D" id="1.20.225.20">
    <property type="entry name" value="Ub domain-containing protein, DC-UbP/UBTD2, N-terminal domain"/>
    <property type="match status" value="1"/>
</dbReference>
<dbReference type="InterPro" id="IPR038169">
    <property type="entry name" value="DC-UbP/UBTD2_N_sf"/>
</dbReference>
<dbReference type="InterPro" id="IPR029071">
    <property type="entry name" value="Ubiquitin-like_domsf"/>
</dbReference>
<dbReference type="EMBL" id="CAMPGE010019899">
    <property type="protein sequence ID" value="CAI2378201.1"/>
    <property type="molecule type" value="Genomic_DNA"/>
</dbReference>
<dbReference type="PROSITE" id="PS50053">
    <property type="entry name" value="UBIQUITIN_2"/>
    <property type="match status" value="1"/>
</dbReference>
<reference evidence="3" key="1">
    <citation type="submission" date="2023-07" db="EMBL/GenBank/DDBJ databases">
        <authorList>
            <consortium name="AG Swart"/>
            <person name="Singh M."/>
            <person name="Singh A."/>
            <person name="Seah K."/>
            <person name="Emmerich C."/>
        </authorList>
    </citation>
    <scope>NUCLEOTIDE SEQUENCE</scope>
    <source>
        <strain evidence="3">DP1</strain>
    </source>
</reference>
<keyword evidence="4" id="KW-1185">Reference proteome</keyword>
<name>A0AAD2D2W6_EUPCR</name>
<proteinExistence type="predicted"/>
<accession>A0AAD2D2W6</accession>
<dbReference type="Proteomes" id="UP001295684">
    <property type="component" value="Unassembled WGS sequence"/>
</dbReference>
<dbReference type="PANTHER" id="PTHR13609">
    <property type="entry name" value="UBIQUITIN DOMAIN CONTAINING 1 PROTEIN-RELATED"/>
    <property type="match status" value="1"/>
</dbReference>
<evidence type="ECO:0000259" key="2">
    <source>
        <dbReference type="PROSITE" id="PS50053"/>
    </source>
</evidence>
<dbReference type="Pfam" id="PF16455">
    <property type="entry name" value="UBD"/>
    <property type="match status" value="1"/>
</dbReference>
<evidence type="ECO:0000256" key="1">
    <source>
        <dbReference type="SAM" id="MobiDB-lite"/>
    </source>
</evidence>
<dbReference type="InterPro" id="IPR000626">
    <property type="entry name" value="Ubiquitin-like_dom"/>
</dbReference>
<evidence type="ECO:0000313" key="4">
    <source>
        <dbReference type="Proteomes" id="UP001295684"/>
    </source>
</evidence>
<dbReference type="AlphaFoldDB" id="A0AAD2D2W6"/>
<dbReference type="SUPFAM" id="SSF54236">
    <property type="entry name" value="Ubiquitin-like"/>
    <property type="match status" value="1"/>
</dbReference>
<gene>
    <name evidence="3" type="ORF">ECRASSUSDP1_LOCUS19596</name>
</gene>